<evidence type="ECO:0000313" key="10">
    <source>
        <dbReference type="EMBL" id="UQN29201.1"/>
    </source>
</evidence>
<evidence type="ECO:0000256" key="4">
    <source>
        <dbReference type="ARBA" id="ARBA00022692"/>
    </source>
</evidence>
<evidence type="ECO:0000259" key="9">
    <source>
        <dbReference type="PROSITE" id="PS50928"/>
    </source>
</evidence>
<dbReference type="SUPFAM" id="SSF161098">
    <property type="entry name" value="MetI-like"/>
    <property type="match status" value="1"/>
</dbReference>
<feature type="transmembrane region" description="Helical" evidence="7">
    <location>
        <begin position="41"/>
        <end position="65"/>
    </location>
</feature>
<feature type="transmembrane region" description="Helical" evidence="7">
    <location>
        <begin position="137"/>
        <end position="157"/>
    </location>
</feature>
<dbReference type="InterPro" id="IPR035906">
    <property type="entry name" value="MetI-like_sf"/>
</dbReference>
<evidence type="ECO:0000256" key="5">
    <source>
        <dbReference type="ARBA" id="ARBA00022989"/>
    </source>
</evidence>
<feature type="region of interest" description="Disordered" evidence="8">
    <location>
        <begin position="1"/>
        <end position="34"/>
    </location>
</feature>
<dbReference type="Gene3D" id="1.10.3720.10">
    <property type="entry name" value="MetI-like"/>
    <property type="match status" value="1"/>
</dbReference>
<dbReference type="CDD" id="cd06261">
    <property type="entry name" value="TM_PBP2"/>
    <property type="match status" value="1"/>
</dbReference>
<evidence type="ECO:0000313" key="11">
    <source>
        <dbReference type="Proteomes" id="UP001055868"/>
    </source>
</evidence>
<dbReference type="InterPro" id="IPR000515">
    <property type="entry name" value="MetI-like"/>
</dbReference>
<feature type="transmembrane region" description="Helical" evidence="7">
    <location>
        <begin position="72"/>
        <end position="91"/>
    </location>
</feature>
<keyword evidence="3" id="KW-1003">Cell membrane</keyword>
<dbReference type="PANTHER" id="PTHR30193:SF37">
    <property type="entry name" value="INNER MEMBRANE ABC TRANSPORTER PERMEASE PROTEIN YCJO"/>
    <property type="match status" value="1"/>
</dbReference>
<evidence type="ECO:0000256" key="2">
    <source>
        <dbReference type="ARBA" id="ARBA00022448"/>
    </source>
</evidence>
<name>A0ABY4N5S9_9MICO</name>
<dbReference type="RefSeq" id="WP_249478367.1">
    <property type="nucleotide sequence ID" value="NZ_CP097218.1"/>
</dbReference>
<dbReference type="PANTHER" id="PTHR30193">
    <property type="entry name" value="ABC TRANSPORTER PERMEASE PROTEIN"/>
    <property type="match status" value="1"/>
</dbReference>
<comment type="similarity">
    <text evidence="7">Belongs to the binding-protein-dependent transport system permease family.</text>
</comment>
<keyword evidence="2 7" id="KW-0813">Transport</keyword>
<dbReference type="Pfam" id="PF00528">
    <property type="entry name" value="BPD_transp_1"/>
    <property type="match status" value="1"/>
</dbReference>
<feature type="transmembrane region" description="Helical" evidence="7">
    <location>
        <begin position="97"/>
        <end position="125"/>
    </location>
</feature>
<keyword evidence="5 7" id="KW-1133">Transmembrane helix</keyword>
<evidence type="ECO:0000256" key="3">
    <source>
        <dbReference type="ARBA" id="ARBA00022475"/>
    </source>
</evidence>
<keyword evidence="4 7" id="KW-0812">Transmembrane</keyword>
<proteinExistence type="inferred from homology"/>
<comment type="subcellular location">
    <subcellularLocation>
        <location evidence="1 7">Cell membrane</location>
        <topology evidence="1 7">Multi-pass membrane protein</topology>
    </subcellularLocation>
</comment>
<keyword evidence="6 7" id="KW-0472">Membrane</keyword>
<dbReference type="InterPro" id="IPR051393">
    <property type="entry name" value="ABC_transporter_permease"/>
</dbReference>
<gene>
    <name evidence="10" type="ORF">M4486_16450</name>
</gene>
<dbReference type="EMBL" id="CP097218">
    <property type="protein sequence ID" value="UQN29201.1"/>
    <property type="molecule type" value="Genomic_DNA"/>
</dbReference>
<organism evidence="10 11">
    <name type="scientific">Brachybacterium kimchii</name>
    <dbReference type="NCBI Taxonomy" id="2942909"/>
    <lineage>
        <taxon>Bacteria</taxon>
        <taxon>Bacillati</taxon>
        <taxon>Actinomycetota</taxon>
        <taxon>Actinomycetes</taxon>
        <taxon>Micrococcales</taxon>
        <taxon>Dermabacteraceae</taxon>
        <taxon>Brachybacterium</taxon>
    </lineage>
</organism>
<dbReference type="Proteomes" id="UP001055868">
    <property type="component" value="Chromosome"/>
</dbReference>
<evidence type="ECO:0000256" key="8">
    <source>
        <dbReference type="SAM" id="MobiDB-lite"/>
    </source>
</evidence>
<feature type="transmembrane region" description="Helical" evidence="7">
    <location>
        <begin position="186"/>
        <end position="208"/>
    </location>
</feature>
<reference evidence="10" key="1">
    <citation type="submission" date="2022-05" db="EMBL/GenBank/DDBJ databases">
        <title>Genomic analysis of Brachybacterium sp. CBA3104.</title>
        <authorList>
            <person name="Roh S.W."/>
            <person name="Kim Y.B."/>
            <person name="Kim Y."/>
        </authorList>
    </citation>
    <scope>NUCLEOTIDE SEQUENCE</scope>
    <source>
        <strain evidence="10">CBA3104</strain>
    </source>
</reference>
<evidence type="ECO:0000256" key="1">
    <source>
        <dbReference type="ARBA" id="ARBA00004651"/>
    </source>
</evidence>
<accession>A0ABY4N5S9</accession>
<evidence type="ECO:0000256" key="6">
    <source>
        <dbReference type="ARBA" id="ARBA00023136"/>
    </source>
</evidence>
<dbReference type="PROSITE" id="PS50928">
    <property type="entry name" value="ABC_TM1"/>
    <property type="match status" value="1"/>
</dbReference>
<feature type="domain" description="ABC transmembrane type-1" evidence="9">
    <location>
        <begin position="100"/>
        <end position="313"/>
    </location>
</feature>
<sequence length="324" mass="35422">MQTQSTALAPSTGPDDVPEPARRREHRPGRAPSDPKPHVGWLFIAPNLLGVLAFTFIPLISVILLSFTEWDLVSGFGGIRFVGLGNFLAVLKDPSFWHAMVLTIVYAGVAVPLTLVVGLALALALNRDVPARGLLRAAFFVPYIVNIVAIGMTWQMLLDPSAGVMNQFLGMFGLEHLPQWFASSRWALPALILVTVWAQAGYANLIYLSALQDAPAQLYEAAQIDGAGRWRAFRTITLPALLPTTIFLLVTLFVGISQTFGMIALITNGGPGDSTTTLSFYMYQTSFQFYRFGYASAVGLVTFIGIFAIMLIMWRAQRGRALHD</sequence>
<keyword evidence="11" id="KW-1185">Reference proteome</keyword>
<evidence type="ECO:0000256" key="7">
    <source>
        <dbReference type="RuleBase" id="RU363032"/>
    </source>
</evidence>
<feature type="transmembrane region" description="Helical" evidence="7">
    <location>
        <begin position="292"/>
        <end position="314"/>
    </location>
</feature>
<protein>
    <submittedName>
        <fullName evidence="10">Sugar ABC transporter permease</fullName>
    </submittedName>
</protein>
<feature type="transmembrane region" description="Helical" evidence="7">
    <location>
        <begin position="240"/>
        <end position="266"/>
    </location>
</feature>